<feature type="region of interest" description="Disordered" evidence="1">
    <location>
        <begin position="60"/>
        <end position="135"/>
    </location>
</feature>
<reference evidence="3" key="2">
    <citation type="submission" date="2015-01" db="EMBL/GenBank/DDBJ databases">
        <title>Evolutionary Origins and Diversification of the Mycorrhizal Mutualists.</title>
        <authorList>
            <consortium name="DOE Joint Genome Institute"/>
            <consortium name="Mycorrhizal Genomics Consortium"/>
            <person name="Kohler A."/>
            <person name="Kuo A."/>
            <person name="Nagy L.G."/>
            <person name="Floudas D."/>
            <person name="Copeland A."/>
            <person name="Barry K.W."/>
            <person name="Cichocki N."/>
            <person name="Veneault-Fourrey C."/>
            <person name="LaButti K."/>
            <person name="Lindquist E.A."/>
            <person name="Lipzen A."/>
            <person name="Lundell T."/>
            <person name="Morin E."/>
            <person name="Murat C."/>
            <person name="Riley R."/>
            <person name="Ohm R."/>
            <person name="Sun H."/>
            <person name="Tunlid A."/>
            <person name="Henrissat B."/>
            <person name="Grigoriev I.V."/>
            <person name="Hibbett D.S."/>
            <person name="Martin F."/>
        </authorList>
    </citation>
    <scope>NUCLEOTIDE SEQUENCE [LARGE SCALE GENOMIC DNA]</scope>
    <source>
        <strain evidence="3">MUT 4182</strain>
    </source>
</reference>
<feature type="region of interest" description="Disordered" evidence="1">
    <location>
        <begin position="1"/>
        <end position="37"/>
    </location>
</feature>
<feature type="non-terminal residue" evidence="2">
    <location>
        <position position="135"/>
    </location>
</feature>
<evidence type="ECO:0000313" key="3">
    <source>
        <dbReference type="Proteomes" id="UP000054248"/>
    </source>
</evidence>
<proteinExistence type="predicted"/>
<sequence>MGDQQKAMTRHQKSQRQEARAQRATPKNTASPLPEPIGSIISLPQALLLLPLLRAVQHDPRRKPIRLRLCPQHGTSSRSTGNDKSIISNDETIIADGKNILRGGVRPQHGTGSDGENDESIGNDESIIADGESII</sequence>
<accession>A0A0C3LCY1</accession>
<gene>
    <name evidence="2" type="ORF">M407DRAFT_241684</name>
</gene>
<keyword evidence="3" id="KW-1185">Reference proteome</keyword>
<evidence type="ECO:0000256" key="1">
    <source>
        <dbReference type="SAM" id="MobiDB-lite"/>
    </source>
</evidence>
<reference evidence="2 3" key="1">
    <citation type="submission" date="2014-04" db="EMBL/GenBank/DDBJ databases">
        <authorList>
            <consortium name="DOE Joint Genome Institute"/>
            <person name="Kuo A."/>
            <person name="Girlanda M."/>
            <person name="Perotto S."/>
            <person name="Kohler A."/>
            <person name="Nagy L.G."/>
            <person name="Floudas D."/>
            <person name="Copeland A."/>
            <person name="Barry K.W."/>
            <person name="Cichocki N."/>
            <person name="Veneault-Fourrey C."/>
            <person name="LaButti K."/>
            <person name="Lindquist E.A."/>
            <person name="Lipzen A."/>
            <person name="Lundell T."/>
            <person name="Morin E."/>
            <person name="Murat C."/>
            <person name="Sun H."/>
            <person name="Tunlid A."/>
            <person name="Henrissat B."/>
            <person name="Grigoriev I.V."/>
            <person name="Hibbett D.S."/>
            <person name="Martin F."/>
            <person name="Nordberg H.P."/>
            <person name="Cantor M.N."/>
            <person name="Hua S.X."/>
        </authorList>
    </citation>
    <scope>NUCLEOTIDE SEQUENCE [LARGE SCALE GENOMIC DNA]</scope>
    <source>
        <strain evidence="2 3">MUT 4182</strain>
    </source>
</reference>
<dbReference type="AlphaFoldDB" id="A0A0C3LCY1"/>
<protein>
    <submittedName>
        <fullName evidence="2">Uncharacterized protein</fullName>
    </submittedName>
</protein>
<dbReference type="Proteomes" id="UP000054248">
    <property type="component" value="Unassembled WGS sequence"/>
</dbReference>
<evidence type="ECO:0000313" key="2">
    <source>
        <dbReference type="EMBL" id="KIO31768.1"/>
    </source>
</evidence>
<dbReference type="EMBL" id="KN822960">
    <property type="protein sequence ID" value="KIO31768.1"/>
    <property type="molecule type" value="Genomic_DNA"/>
</dbReference>
<organism evidence="2 3">
    <name type="scientific">Tulasnella calospora MUT 4182</name>
    <dbReference type="NCBI Taxonomy" id="1051891"/>
    <lineage>
        <taxon>Eukaryota</taxon>
        <taxon>Fungi</taxon>
        <taxon>Dikarya</taxon>
        <taxon>Basidiomycota</taxon>
        <taxon>Agaricomycotina</taxon>
        <taxon>Agaricomycetes</taxon>
        <taxon>Cantharellales</taxon>
        <taxon>Tulasnellaceae</taxon>
        <taxon>Tulasnella</taxon>
    </lineage>
</organism>
<name>A0A0C3LCY1_9AGAM</name>
<feature type="compositionally biased region" description="Polar residues" evidence="1">
    <location>
        <begin position="73"/>
        <end position="91"/>
    </location>
</feature>
<dbReference type="HOGENOM" id="CLU_1890849_0_0_1"/>